<comment type="caution">
    <text evidence="2">The sequence shown here is derived from an EMBL/GenBank/DDBJ whole genome shotgun (WGS) entry which is preliminary data.</text>
</comment>
<dbReference type="PANTHER" id="PTHR30388">
    <property type="entry name" value="ALDEHYDE OXIDOREDUCTASE MOLYBDENUM COFACTOR ASSEMBLY PROTEIN"/>
    <property type="match status" value="1"/>
</dbReference>
<evidence type="ECO:0000259" key="1">
    <source>
        <dbReference type="Pfam" id="PF02625"/>
    </source>
</evidence>
<keyword evidence="3" id="KW-1185">Reference proteome</keyword>
<organism evidence="2 3">
    <name type="scientific">Dehalobacterium formicoaceticum</name>
    <dbReference type="NCBI Taxonomy" id="51515"/>
    <lineage>
        <taxon>Bacteria</taxon>
        <taxon>Bacillati</taxon>
        <taxon>Bacillota</taxon>
        <taxon>Clostridia</taxon>
        <taxon>Eubacteriales</taxon>
        <taxon>Peptococcaceae</taxon>
        <taxon>Dehalobacterium</taxon>
    </lineage>
</organism>
<dbReference type="EMBL" id="JANPWE010000001">
    <property type="protein sequence ID" value="MCR6544551.1"/>
    <property type="molecule type" value="Genomic_DNA"/>
</dbReference>
<name>A0ABT1Y116_9FIRM</name>
<dbReference type="Pfam" id="PF02625">
    <property type="entry name" value="XdhC_CoxI"/>
    <property type="match status" value="1"/>
</dbReference>
<dbReference type="PANTHER" id="PTHR30388:SF6">
    <property type="entry name" value="XANTHINE DEHYDROGENASE SUBUNIT A-RELATED"/>
    <property type="match status" value="1"/>
</dbReference>
<dbReference type="InterPro" id="IPR052698">
    <property type="entry name" value="MoCofactor_Util/Proc"/>
</dbReference>
<feature type="domain" description="XdhC- CoxI" evidence="1">
    <location>
        <begin position="13"/>
        <end position="73"/>
    </location>
</feature>
<evidence type="ECO:0000313" key="2">
    <source>
        <dbReference type="EMBL" id="MCR6544551.1"/>
    </source>
</evidence>
<protein>
    <submittedName>
        <fullName evidence="2">XdhC family protein</fullName>
    </submittedName>
</protein>
<accession>A0ABT1Y116</accession>
<evidence type="ECO:0000313" key="3">
    <source>
        <dbReference type="Proteomes" id="UP001524944"/>
    </source>
</evidence>
<gene>
    <name evidence="2" type="ORF">NVS47_03320</name>
</gene>
<dbReference type="RefSeq" id="WP_089610010.1">
    <property type="nucleotide sequence ID" value="NZ_CP022121.1"/>
</dbReference>
<reference evidence="2 3" key="1">
    <citation type="submission" date="2022-08" db="EMBL/GenBank/DDBJ databases">
        <title>Proteogenomics of the novel Dehalobacterium formicoaceticum strain EZ94 highlights a key role of methyltransferases during anaerobic dichloromethane degradation.</title>
        <authorList>
            <person name="Wasmund K."/>
        </authorList>
    </citation>
    <scope>NUCLEOTIDE SEQUENCE [LARGE SCALE GENOMIC DNA]</scope>
    <source>
        <strain evidence="2 3">EZ94</strain>
    </source>
</reference>
<dbReference type="InterPro" id="IPR003777">
    <property type="entry name" value="XdhC_CoxI"/>
</dbReference>
<proteinExistence type="predicted"/>
<sequence>MNKEVMDGIREALNKEENIVLVTLTHTDGSTPRKAGTNMIVYPDASIIGTIGGGAFEFQAIKKAREVYETKQSVYWKCDLEDLGMACGGKGSVLIEYI</sequence>
<dbReference type="Proteomes" id="UP001524944">
    <property type="component" value="Unassembled WGS sequence"/>
</dbReference>